<dbReference type="GO" id="GO:0000828">
    <property type="term" value="F:inositol hexakisphosphate kinase activity"/>
    <property type="evidence" value="ECO:0007669"/>
    <property type="project" value="TreeGrafter"/>
</dbReference>
<evidence type="ECO:0000256" key="1">
    <source>
        <dbReference type="ARBA" id="ARBA00007374"/>
    </source>
</evidence>
<dbReference type="InterPro" id="IPR038286">
    <property type="entry name" value="IPK_sf"/>
</dbReference>
<keyword evidence="6" id="KW-1185">Reference proteome</keyword>
<dbReference type="PANTHER" id="PTHR12400:SF26">
    <property type="entry name" value="KINASE"/>
    <property type="match status" value="1"/>
</dbReference>
<dbReference type="EC" id="2.7.-.-" evidence="4"/>
<organism evidence="5">
    <name type="scientific">Anopheles atroparvus</name>
    <name type="common">European mosquito</name>
    <dbReference type="NCBI Taxonomy" id="41427"/>
    <lineage>
        <taxon>Eukaryota</taxon>
        <taxon>Metazoa</taxon>
        <taxon>Ecdysozoa</taxon>
        <taxon>Arthropoda</taxon>
        <taxon>Hexapoda</taxon>
        <taxon>Insecta</taxon>
        <taxon>Pterygota</taxon>
        <taxon>Neoptera</taxon>
        <taxon>Endopterygota</taxon>
        <taxon>Diptera</taxon>
        <taxon>Nematocera</taxon>
        <taxon>Culicoidea</taxon>
        <taxon>Culicidae</taxon>
        <taxon>Anophelinae</taxon>
        <taxon>Anopheles</taxon>
    </lineage>
</organism>
<dbReference type="SUPFAM" id="SSF56104">
    <property type="entry name" value="SAICAR synthase-like"/>
    <property type="match status" value="1"/>
</dbReference>
<protein>
    <recommendedName>
        <fullName evidence="4">Kinase</fullName>
        <ecNumber evidence="4">2.7.-.-</ecNumber>
    </recommendedName>
</protein>
<keyword evidence="3 4" id="KW-0418">Kinase</keyword>
<evidence type="ECO:0000256" key="3">
    <source>
        <dbReference type="ARBA" id="ARBA00022777"/>
    </source>
</evidence>
<evidence type="ECO:0000256" key="2">
    <source>
        <dbReference type="ARBA" id="ARBA00022679"/>
    </source>
</evidence>
<evidence type="ECO:0000313" key="6">
    <source>
        <dbReference type="Proteomes" id="UP000075880"/>
    </source>
</evidence>
<dbReference type="GO" id="GO:0046854">
    <property type="term" value="P:phosphatidylinositol phosphate biosynthetic process"/>
    <property type="evidence" value="ECO:0007669"/>
    <property type="project" value="TreeGrafter"/>
</dbReference>
<dbReference type="GO" id="GO:0005634">
    <property type="term" value="C:nucleus"/>
    <property type="evidence" value="ECO:0007669"/>
    <property type="project" value="TreeGrafter"/>
</dbReference>
<dbReference type="EnsemblMetazoa" id="AATE020024-RA">
    <property type="protein sequence ID" value="AATE020024-PA.1"/>
    <property type="gene ID" value="AATE020024"/>
</dbReference>
<dbReference type="STRING" id="41427.A0A182JKZ2"/>
<dbReference type="Pfam" id="PF03770">
    <property type="entry name" value="IPK"/>
    <property type="match status" value="1"/>
</dbReference>
<reference evidence="6" key="1">
    <citation type="submission" date="2021-09" db="EMBL/GenBank/DDBJ databases">
        <authorList>
            <consortium name="Infravec"/>
            <person name="Campbell I L."/>
            <person name="Maslen G."/>
            <person name="Yates A."/>
        </authorList>
    </citation>
    <scope>NUCLEOTIDE SEQUENCE [LARGE SCALE GENOMIC DNA]</scope>
    <source>
        <strain evidence="6">Infravec2 EBRE</strain>
    </source>
</reference>
<dbReference type="InterPro" id="IPR005522">
    <property type="entry name" value="IPK"/>
</dbReference>
<name>A0A182JKZ2_ANOAO</name>
<keyword evidence="2 4" id="KW-0808">Transferase</keyword>
<dbReference type="Gene3D" id="3.30.470.160">
    <property type="entry name" value="Inositol polyphosphate kinase"/>
    <property type="match status" value="1"/>
</dbReference>
<dbReference type="GO" id="GO:0032958">
    <property type="term" value="P:inositol phosphate biosynthetic process"/>
    <property type="evidence" value="ECO:0007669"/>
    <property type="project" value="InterPro"/>
</dbReference>
<dbReference type="VEuPathDB" id="VectorBase:AATE020024"/>
<dbReference type="OrthoDB" id="338650at2759"/>
<dbReference type="AlphaFoldDB" id="A0A182JKZ2"/>
<accession>A0A182JKZ2</accession>
<dbReference type="EnsemblMetazoa" id="ENSAATROPT009334">
    <property type="protein sequence ID" value="ENSAATROPP008444"/>
    <property type="gene ID" value="ENSAATROPG007603"/>
</dbReference>
<comment type="similarity">
    <text evidence="1 4">Belongs to the inositol phosphokinase (IPK) family.</text>
</comment>
<dbReference type="PANTHER" id="PTHR12400">
    <property type="entry name" value="INOSITOL POLYPHOSPHATE KINASE"/>
    <property type="match status" value="1"/>
</dbReference>
<dbReference type="GO" id="GO:0005737">
    <property type="term" value="C:cytoplasm"/>
    <property type="evidence" value="ECO:0007669"/>
    <property type="project" value="TreeGrafter"/>
</dbReference>
<dbReference type="Proteomes" id="UP000075880">
    <property type="component" value="Unassembled WGS sequence"/>
</dbReference>
<proteinExistence type="inferred from homology"/>
<evidence type="ECO:0000256" key="4">
    <source>
        <dbReference type="RuleBase" id="RU363090"/>
    </source>
</evidence>
<reference evidence="5" key="2">
    <citation type="submission" date="2022-08" db="UniProtKB">
        <authorList>
            <consortium name="EnsemblMetazoa"/>
        </authorList>
    </citation>
    <scope>IDENTIFICATION</scope>
    <source>
        <strain evidence="5">EBRO</strain>
    </source>
</reference>
<evidence type="ECO:0000313" key="5">
    <source>
        <dbReference type="EnsemblMetazoa" id="AATE020024-PA.1"/>
    </source>
</evidence>
<sequence>MTSSIFLTMAGWTSDKFRLSCIDSNGFKRTLLKMLILDNGTKNTNIEAERTAAEYLVDQGVPNSNADKSLLRFFAINALELSAPASPVLLECNAPAVPSGWLQLSGHPKSIAPMANGIVRKRISGPNDTELLAYRQLMVDPHAVKVVPKFLGVHQLGSDHFIELHNMLHGFVEPNVMDIKMGFRTFTESEVSNTALREDLYRKMIAVDPNAPTEDEHRQQAITKLRYMQFRENMSSTQERGFRIEALKMRGCTPVTDLKTVKSSQQIQRTIGDFVNGRRSVAKDITKRLRQMRTLIEKSEFFAHHQVLGSSVFIVYDDHQVGVWLIDFAKSLPLPKGTRVTHRARWQMGNAEEGLLYGFDELIRTMEAVQAGVHGRQVARATDV</sequence>